<keyword evidence="2" id="KW-0472">Membrane</keyword>
<feature type="compositionally biased region" description="Low complexity" evidence="1">
    <location>
        <begin position="748"/>
        <end position="763"/>
    </location>
</feature>
<feature type="compositionally biased region" description="Acidic residues" evidence="1">
    <location>
        <begin position="947"/>
        <end position="958"/>
    </location>
</feature>
<feature type="region of interest" description="Disordered" evidence="1">
    <location>
        <begin position="517"/>
        <end position="545"/>
    </location>
</feature>
<evidence type="ECO:0000256" key="1">
    <source>
        <dbReference type="SAM" id="MobiDB-lite"/>
    </source>
</evidence>
<feature type="compositionally biased region" description="Pro residues" evidence="1">
    <location>
        <begin position="427"/>
        <end position="440"/>
    </location>
</feature>
<comment type="caution">
    <text evidence="4">The sequence shown here is derived from an EMBL/GenBank/DDBJ whole genome shotgun (WGS) entry which is preliminary data.</text>
</comment>
<feature type="signal peptide" evidence="3">
    <location>
        <begin position="1"/>
        <end position="26"/>
    </location>
</feature>
<organism evidence="4 5">
    <name type="scientific">Phanerochaete sordida</name>
    <dbReference type="NCBI Taxonomy" id="48140"/>
    <lineage>
        <taxon>Eukaryota</taxon>
        <taxon>Fungi</taxon>
        <taxon>Dikarya</taxon>
        <taxon>Basidiomycota</taxon>
        <taxon>Agaricomycotina</taxon>
        <taxon>Agaricomycetes</taxon>
        <taxon>Polyporales</taxon>
        <taxon>Phanerochaetaceae</taxon>
        <taxon>Phanerochaete</taxon>
    </lineage>
</organism>
<feature type="region of interest" description="Disordered" evidence="1">
    <location>
        <begin position="420"/>
        <end position="474"/>
    </location>
</feature>
<feature type="compositionally biased region" description="Polar residues" evidence="1">
    <location>
        <begin position="183"/>
        <end position="215"/>
    </location>
</feature>
<feature type="compositionally biased region" description="Basic and acidic residues" evidence="1">
    <location>
        <begin position="669"/>
        <end position="682"/>
    </location>
</feature>
<feature type="region of interest" description="Disordered" evidence="1">
    <location>
        <begin position="1125"/>
        <end position="1147"/>
    </location>
</feature>
<dbReference type="AlphaFoldDB" id="A0A9P3GIZ0"/>
<feature type="compositionally biased region" description="Low complexity" evidence="1">
    <location>
        <begin position="269"/>
        <end position="278"/>
    </location>
</feature>
<feature type="compositionally biased region" description="Basic and acidic residues" evidence="1">
    <location>
        <begin position="1125"/>
        <end position="1137"/>
    </location>
</feature>
<feature type="compositionally biased region" description="Polar residues" evidence="1">
    <location>
        <begin position="517"/>
        <end position="527"/>
    </location>
</feature>
<reference evidence="4 5" key="1">
    <citation type="submission" date="2021-08" db="EMBL/GenBank/DDBJ databases">
        <title>Draft Genome Sequence of Phanerochaete sordida strain YK-624.</title>
        <authorList>
            <person name="Mori T."/>
            <person name="Dohra H."/>
            <person name="Suzuki T."/>
            <person name="Kawagishi H."/>
            <person name="Hirai H."/>
        </authorList>
    </citation>
    <scope>NUCLEOTIDE SEQUENCE [LARGE SCALE GENOMIC DNA]</scope>
    <source>
        <strain evidence="4 5">YK-624</strain>
    </source>
</reference>
<gene>
    <name evidence="4" type="ORF">PsYK624_119860</name>
</gene>
<dbReference type="Proteomes" id="UP000703269">
    <property type="component" value="Unassembled WGS sequence"/>
</dbReference>
<feature type="compositionally biased region" description="Polar residues" evidence="1">
    <location>
        <begin position="305"/>
        <end position="318"/>
    </location>
</feature>
<feature type="compositionally biased region" description="Low complexity" evidence="1">
    <location>
        <begin position="830"/>
        <end position="871"/>
    </location>
</feature>
<feature type="region of interest" description="Disordered" evidence="1">
    <location>
        <begin position="180"/>
        <end position="215"/>
    </location>
</feature>
<evidence type="ECO:0000313" key="4">
    <source>
        <dbReference type="EMBL" id="GJE95798.1"/>
    </source>
</evidence>
<evidence type="ECO:0000256" key="2">
    <source>
        <dbReference type="SAM" id="Phobius"/>
    </source>
</evidence>
<feature type="compositionally biased region" description="Polar residues" evidence="1">
    <location>
        <begin position="608"/>
        <end position="629"/>
    </location>
</feature>
<protein>
    <recommendedName>
        <fullName evidence="6">Proteophosphoglycan ppg4</fullName>
    </recommendedName>
</protein>
<sequence length="1147" mass="118148">MLDSGPHSTTPLLITFFLTLVAVTNASPVPRKSDQDSGLTPVSAGLLALGLGLPFVLLASLKLLYLKYRRAHTIHHGHQVSSGATRATTRSSADALSEKARSPLVGLGLDTSSASAAFALSSGLVPLATPRRLWWRDMVSLRIVLVSVRRALQGYLVGFLGSPEWETRITVRADKVARRASLARTTPGSAHPSTFSPRSTLSRHPDTSPNLSPYLTASGFASNSVSSASRARTANSSSLNSKRGTLSSATRTRTSAAPDGSLVSRSQVSADASASHSGSGSGSRRSRRSRRRSASVSAPAGSHRASGSVSKGARSSGTHSHRQSHSSKYASASLDTHTRSLSLSFLEMGTPELGVLSGAARQEDFAKATEQALDGVSGTAATAGAGPSGLPSDLVALLRSRKHEAAGANSAINKSNTIEDCASVHPGSPPCQPLPSPVPGPSSSSRSLPLVASESSARIVHSSSSMPQLTSADSHGSIARQGIIARLQGAQSTAGSTDASPYLTPYYFSPNLIPSPASASPVQSGPMSSLHDTKKAPQDGCEGYFTLSASQSSHSQDKLPASESSSKRISVASIISSSSLRACLTLSVTSPLPSPLVPASPLDPASPNFGSTPATPLNSSQDKSVSSRRVSPASERSIVTYLSPTKSSQAKMSTKPLNITPKTPASPGMRDKTDEEIRDVKASHRRASPIGLGLSSTKTPGRLSPSPGRGRTEDTYTPSPSGCETHHRARSPPADNPSTASTVRKDSPAMPGALPLTPALAPLAPSPRPPLSPTPRFTGPKGRLASRFRKSVSGPSTPNPDEFGVNTSGERDAAKGTSSEEVEGLLVFDVGPGSSASSAGASKASSRSSRGTGTSGSVKSRATAASGTSGASRRRSKPESWASLDIGELIASDGKLDVDAVSAALGLSARLSRSSSLDVDADDDFSIEARSVRSLLADDEPARGVDADEEFDVEEQENSAESFVRPHGSQLYPIIEEDCASEHSFEGLPASARASPVPYDGLPGARPSSYVVVGPRPAAAPRAPGSALNTLGAPALADFRRPDRGLELPLLALPRSGAASVHGADTRASVCTADLRASANESVLELDLRGLQLDVPGFDFSGVSGFGEGGEGVSLFGLGAAEAESAERVRESPREEGSFSAGVGVAF</sequence>
<feature type="region of interest" description="Disordered" evidence="1">
    <location>
        <begin position="938"/>
        <end position="967"/>
    </location>
</feature>
<evidence type="ECO:0008006" key="6">
    <source>
        <dbReference type="Google" id="ProtNLM"/>
    </source>
</evidence>
<dbReference type="EMBL" id="BPQB01000052">
    <property type="protein sequence ID" value="GJE95798.1"/>
    <property type="molecule type" value="Genomic_DNA"/>
</dbReference>
<dbReference type="OrthoDB" id="2753667at2759"/>
<feature type="compositionally biased region" description="Basic residues" evidence="1">
    <location>
        <begin position="284"/>
        <end position="293"/>
    </location>
</feature>
<feature type="region of interest" description="Disordered" evidence="1">
    <location>
        <begin position="599"/>
        <end position="884"/>
    </location>
</feature>
<feature type="compositionally biased region" description="Polar residues" evidence="1">
    <location>
        <begin position="461"/>
        <end position="474"/>
    </location>
</feature>
<keyword evidence="5" id="KW-1185">Reference proteome</keyword>
<name>A0A9P3GIZ0_9APHY</name>
<feature type="compositionally biased region" description="Low complexity" evidence="1">
    <location>
        <begin position="441"/>
        <end position="456"/>
    </location>
</feature>
<keyword evidence="2" id="KW-0812">Transmembrane</keyword>
<feature type="compositionally biased region" description="Pro residues" evidence="1">
    <location>
        <begin position="764"/>
        <end position="773"/>
    </location>
</feature>
<accession>A0A9P3GIZ0</accession>
<evidence type="ECO:0000256" key="3">
    <source>
        <dbReference type="SAM" id="SignalP"/>
    </source>
</evidence>
<evidence type="ECO:0000313" key="5">
    <source>
        <dbReference type="Proteomes" id="UP000703269"/>
    </source>
</evidence>
<feature type="compositionally biased region" description="Polar residues" evidence="1">
    <location>
        <begin position="640"/>
        <end position="663"/>
    </location>
</feature>
<keyword evidence="2" id="KW-1133">Transmembrane helix</keyword>
<feature type="compositionally biased region" description="Low complexity" evidence="1">
    <location>
        <begin position="231"/>
        <end position="257"/>
    </location>
</feature>
<feature type="transmembrane region" description="Helical" evidence="2">
    <location>
        <begin position="42"/>
        <end position="65"/>
    </location>
</feature>
<feature type="region of interest" description="Disordered" evidence="1">
    <location>
        <begin position="231"/>
        <end position="334"/>
    </location>
</feature>
<proteinExistence type="predicted"/>
<feature type="chain" id="PRO_5040312196" description="Proteophosphoglycan ppg4" evidence="3">
    <location>
        <begin position="27"/>
        <end position="1147"/>
    </location>
</feature>
<keyword evidence="3" id="KW-0732">Signal</keyword>